<dbReference type="EMBL" id="MFRE01000010">
    <property type="protein sequence ID" value="OGH94276.1"/>
    <property type="molecule type" value="Genomic_DNA"/>
</dbReference>
<accession>A0A1F6PDN8</accession>
<proteinExistence type="predicted"/>
<feature type="domain" description="Peptidase C51" evidence="3">
    <location>
        <begin position="95"/>
        <end position="228"/>
    </location>
</feature>
<comment type="catalytic activity">
    <reaction evidence="1">
        <text>Hydrolyzes the link between N-acetylmuramoyl residues and L-amino acid residues in certain cell-wall glycopeptides.</text>
        <dbReference type="EC" id="3.5.1.28"/>
    </reaction>
</comment>
<dbReference type="InterPro" id="IPR003646">
    <property type="entry name" value="SH3-like_bac-type"/>
</dbReference>
<dbReference type="STRING" id="1798709.A2538_01775"/>
<dbReference type="InterPro" id="IPR007921">
    <property type="entry name" value="CHAP_dom"/>
</dbReference>
<gene>
    <name evidence="4" type="ORF">A2538_01775</name>
</gene>
<dbReference type="GO" id="GO:0008745">
    <property type="term" value="F:N-acetylmuramoyl-L-alanine amidase activity"/>
    <property type="evidence" value="ECO:0007669"/>
    <property type="project" value="UniProtKB-EC"/>
</dbReference>
<name>A0A1F6PDN8_9BACT</name>
<dbReference type="Gene3D" id="2.30.30.40">
    <property type="entry name" value="SH3 Domains"/>
    <property type="match status" value="1"/>
</dbReference>
<dbReference type="Pfam" id="PF05257">
    <property type="entry name" value="CHAP"/>
    <property type="match status" value="1"/>
</dbReference>
<evidence type="ECO:0000256" key="2">
    <source>
        <dbReference type="ARBA" id="ARBA00011901"/>
    </source>
</evidence>
<dbReference type="Proteomes" id="UP000178254">
    <property type="component" value="Unassembled WGS sequence"/>
</dbReference>
<evidence type="ECO:0000313" key="5">
    <source>
        <dbReference type="Proteomes" id="UP000178254"/>
    </source>
</evidence>
<sequence>MTMLFIKEDNVRFRKSPDIIDTNIIQKVNKGQQVIQVEENPWYKVSLNGVEGWVRGDFVTSIQPVLSPPSPSVQPVVNSPDLPNLVAGFKYLFDNENTRKLREIIGDIFGLGARKDFLNCTEYVQYRIKIILGVTIKWPSDRPRDGGRWPVIFEKNKMYKILDEPKCHCAMSFPPTPTCSTGHIAFVEEVFPDSSVKISEANVPIGGTYGERLIKKDIWQAKKVKFIDFT</sequence>
<protein>
    <recommendedName>
        <fullName evidence="2">N-acetylmuramoyl-L-alanine amidase</fullName>
        <ecNumber evidence="2">3.5.1.28</ecNumber>
    </recommendedName>
</protein>
<comment type="caution">
    <text evidence="4">The sequence shown here is derived from an EMBL/GenBank/DDBJ whole genome shotgun (WGS) entry which is preliminary data.</text>
</comment>
<dbReference type="PROSITE" id="PS50911">
    <property type="entry name" value="CHAP"/>
    <property type="match status" value="1"/>
</dbReference>
<dbReference type="SUPFAM" id="SSF54001">
    <property type="entry name" value="Cysteine proteinases"/>
    <property type="match status" value="1"/>
</dbReference>
<evidence type="ECO:0000256" key="1">
    <source>
        <dbReference type="ARBA" id="ARBA00001561"/>
    </source>
</evidence>
<reference evidence="4 5" key="1">
    <citation type="journal article" date="2016" name="Nat. Commun.">
        <title>Thousands of microbial genomes shed light on interconnected biogeochemical processes in an aquifer system.</title>
        <authorList>
            <person name="Anantharaman K."/>
            <person name="Brown C.T."/>
            <person name="Hug L.A."/>
            <person name="Sharon I."/>
            <person name="Castelle C.J."/>
            <person name="Probst A.J."/>
            <person name="Thomas B.C."/>
            <person name="Singh A."/>
            <person name="Wilkins M.J."/>
            <person name="Karaoz U."/>
            <person name="Brodie E.L."/>
            <person name="Williams K.H."/>
            <person name="Hubbard S.S."/>
            <person name="Banfield J.F."/>
        </authorList>
    </citation>
    <scope>NUCLEOTIDE SEQUENCE [LARGE SCALE GENOMIC DNA]</scope>
</reference>
<dbReference type="InterPro" id="IPR036028">
    <property type="entry name" value="SH3-like_dom_sf"/>
</dbReference>
<dbReference type="InterPro" id="IPR038765">
    <property type="entry name" value="Papain-like_cys_pep_sf"/>
</dbReference>
<dbReference type="Gene3D" id="3.90.1720.10">
    <property type="entry name" value="endopeptidase domain like (from Nostoc punctiforme)"/>
    <property type="match status" value="1"/>
</dbReference>
<dbReference type="AlphaFoldDB" id="A0A1F6PDN8"/>
<evidence type="ECO:0000313" key="4">
    <source>
        <dbReference type="EMBL" id="OGH94276.1"/>
    </source>
</evidence>
<organism evidence="4 5">
    <name type="scientific">Candidatus Magasanikbacteria bacterium RIFOXYD2_FULL_41_14</name>
    <dbReference type="NCBI Taxonomy" id="1798709"/>
    <lineage>
        <taxon>Bacteria</taxon>
        <taxon>Candidatus Magasanikiibacteriota</taxon>
    </lineage>
</organism>
<dbReference type="EC" id="3.5.1.28" evidence="2"/>
<dbReference type="Pfam" id="PF08239">
    <property type="entry name" value="SH3_3"/>
    <property type="match status" value="1"/>
</dbReference>
<evidence type="ECO:0000259" key="3">
    <source>
        <dbReference type="PROSITE" id="PS50911"/>
    </source>
</evidence>
<dbReference type="SUPFAM" id="SSF50044">
    <property type="entry name" value="SH3-domain"/>
    <property type="match status" value="1"/>
</dbReference>